<dbReference type="InterPro" id="IPR027417">
    <property type="entry name" value="P-loop_NTPase"/>
</dbReference>
<dbReference type="AlphaFoldDB" id="A0A645AUC0"/>
<evidence type="ECO:0000256" key="2">
    <source>
        <dbReference type="ARBA" id="ARBA00022741"/>
    </source>
</evidence>
<name>A0A645AUC0_9ZZZZ</name>
<dbReference type="GO" id="GO:0015192">
    <property type="term" value="F:L-phenylalanine transmembrane transporter activity"/>
    <property type="evidence" value="ECO:0007669"/>
    <property type="project" value="TreeGrafter"/>
</dbReference>
<keyword evidence="2" id="KW-0547">Nucleotide-binding</keyword>
<keyword evidence="3 5" id="KW-0067">ATP-binding</keyword>
<evidence type="ECO:0000256" key="1">
    <source>
        <dbReference type="ARBA" id="ARBA00022448"/>
    </source>
</evidence>
<evidence type="ECO:0000259" key="4">
    <source>
        <dbReference type="Pfam" id="PF12399"/>
    </source>
</evidence>
<dbReference type="GO" id="GO:1903805">
    <property type="term" value="P:L-valine import across plasma membrane"/>
    <property type="evidence" value="ECO:0007669"/>
    <property type="project" value="TreeGrafter"/>
</dbReference>
<dbReference type="Gene3D" id="3.40.50.300">
    <property type="entry name" value="P-loop containing nucleotide triphosphate hydrolases"/>
    <property type="match status" value="1"/>
</dbReference>
<proteinExistence type="predicted"/>
<dbReference type="EMBL" id="VSSQ01015488">
    <property type="protein sequence ID" value="MPM55891.1"/>
    <property type="molecule type" value="Genomic_DNA"/>
</dbReference>
<feature type="domain" description="Branched-chain amino acid ATP-binding cassette transporter C-terminal" evidence="4">
    <location>
        <begin position="115"/>
        <end position="138"/>
    </location>
</feature>
<dbReference type="GO" id="GO:0005304">
    <property type="term" value="F:L-valine transmembrane transporter activity"/>
    <property type="evidence" value="ECO:0007669"/>
    <property type="project" value="TreeGrafter"/>
</dbReference>
<evidence type="ECO:0000313" key="5">
    <source>
        <dbReference type="EMBL" id="MPM55891.1"/>
    </source>
</evidence>
<dbReference type="GO" id="GO:0015188">
    <property type="term" value="F:L-isoleucine transmembrane transporter activity"/>
    <property type="evidence" value="ECO:0007669"/>
    <property type="project" value="TreeGrafter"/>
</dbReference>
<dbReference type="SUPFAM" id="SSF52540">
    <property type="entry name" value="P-loop containing nucleoside triphosphate hydrolases"/>
    <property type="match status" value="1"/>
</dbReference>
<organism evidence="5">
    <name type="scientific">bioreactor metagenome</name>
    <dbReference type="NCBI Taxonomy" id="1076179"/>
    <lineage>
        <taxon>unclassified sequences</taxon>
        <taxon>metagenomes</taxon>
        <taxon>ecological metagenomes</taxon>
    </lineage>
</organism>
<dbReference type="EC" id="3.6.3.-" evidence="5"/>
<accession>A0A645AUC0</accession>
<dbReference type="PANTHER" id="PTHR45772:SF7">
    <property type="entry name" value="AMINO ACID ABC TRANSPORTER ATP-BINDING PROTEIN"/>
    <property type="match status" value="1"/>
</dbReference>
<comment type="caution">
    <text evidence="5">The sequence shown here is derived from an EMBL/GenBank/DDBJ whole genome shotgun (WGS) entry which is preliminary data.</text>
</comment>
<dbReference type="InterPro" id="IPR051120">
    <property type="entry name" value="ABC_AA/LPS_Transport"/>
</dbReference>
<reference evidence="5" key="1">
    <citation type="submission" date="2019-08" db="EMBL/GenBank/DDBJ databases">
        <authorList>
            <person name="Kucharzyk K."/>
            <person name="Murdoch R.W."/>
            <person name="Higgins S."/>
            <person name="Loffler F."/>
        </authorList>
    </citation>
    <scope>NUCLEOTIDE SEQUENCE</scope>
</reference>
<gene>
    <name evidence="5" type="primary">lptB_61</name>
    <name evidence="5" type="ORF">SDC9_102689</name>
</gene>
<sequence length="142" mass="15597">MVGAFNHTRKTKHAIEEAESCMEITGISHLANDTSKDLTLCDKKKMEICRALATKPKYILFDEVMAGLNPTEVQEIIILLRKLNSSGIGLVIIEHIMSAIMSISHRIIVMQDGALLAEGDPSYIASHPSVIEAYLGKGKEYA</sequence>
<dbReference type="InterPro" id="IPR032823">
    <property type="entry name" value="BCA_ABC_TP_C"/>
</dbReference>
<dbReference type="GO" id="GO:0005524">
    <property type="term" value="F:ATP binding"/>
    <property type="evidence" value="ECO:0007669"/>
    <property type="project" value="UniProtKB-KW"/>
</dbReference>
<dbReference type="PANTHER" id="PTHR45772">
    <property type="entry name" value="CONSERVED COMPONENT OF ABC TRANSPORTER FOR NATURAL AMINO ACIDS-RELATED"/>
    <property type="match status" value="1"/>
</dbReference>
<dbReference type="GO" id="GO:0042941">
    <property type="term" value="P:D-alanine transmembrane transport"/>
    <property type="evidence" value="ECO:0007669"/>
    <property type="project" value="TreeGrafter"/>
</dbReference>
<dbReference type="GO" id="GO:0016787">
    <property type="term" value="F:hydrolase activity"/>
    <property type="evidence" value="ECO:0007669"/>
    <property type="project" value="UniProtKB-KW"/>
</dbReference>
<evidence type="ECO:0000256" key="3">
    <source>
        <dbReference type="ARBA" id="ARBA00022840"/>
    </source>
</evidence>
<keyword evidence="5" id="KW-0378">Hydrolase</keyword>
<dbReference type="GO" id="GO:0015808">
    <property type="term" value="P:L-alanine transport"/>
    <property type="evidence" value="ECO:0007669"/>
    <property type="project" value="TreeGrafter"/>
</dbReference>
<dbReference type="GO" id="GO:1903806">
    <property type="term" value="P:L-isoleucine import across plasma membrane"/>
    <property type="evidence" value="ECO:0007669"/>
    <property type="project" value="TreeGrafter"/>
</dbReference>
<dbReference type="GO" id="GO:0005886">
    <property type="term" value="C:plasma membrane"/>
    <property type="evidence" value="ECO:0007669"/>
    <property type="project" value="TreeGrafter"/>
</dbReference>
<protein>
    <submittedName>
        <fullName evidence="5">Lipopolysaccharide export system ATP-binding protein LptB</fullName>
        <ecNumber evidence="5">3.6.3.-</ecNumber>
    </submittedName>
</protein>
<keyword evidence="1" id="KW-0813">Transport</keyword>
<dbReference type="Pfam" id="PF12399">
    <property type="entry name" value="BCA_ABC_TP_C"/>
    <property type="match status" value="1"/>
</dbReference>